<name>A0A645AB79_9ZZZZ</name>
<reference evidence="1" key="1">
    <citation type="submission" date="2019-08" db="EMBL/GenBank/DDBJ databases">
        <authorList>
            <person name="Kucharzyk K."/>
            <person name="Murdoch R.W."/>
            <person name="Higgins S."/>
            <person name="Loffler F."/>
        </authorList>
    </citation>
    <scope>NUCLEOTIDE SEQUENCE</scope>
</reference>
<evidence type="ECO:0000313" key="1">
    <source>
        <dbReference type="EMBL" id="MPM50479.1"/>
    </source>
</evidence>
<accession>A0A645AB79</accession>
<gene>
    <name evidence="1" type="ORF">SDC9_97220</name>
</gene>
<protein>
    <submittedName>
        <fullName evidence="1">Uncharacterized protein</fullName>
    </submittedName>
</protein>
<comment type="caution">
    <text evidence="1">The sequence shown here is derived from an EMBL/GenBank/DDBJ whole genome shotgun (WGS) entry which is preliminary data.</text>
</comment>
<dbReference type="EMBL" id="VSSQ01012988">
    <property type="protein sequence ID" value="MPM50479.1"/>
    <property type="molecule type" value="Genomic_DNA"/>
</dbReference>
<dbReference type="AlphaFoldDB" id="A0A645AB79"/>
<proteinExistence type="predicted"/>
<sequence length="107" mass="11891">MTFVITVLEGNRMLSCPAITKYFLYPVCLLRIVVINSIALAKSFHVVTGQFLIFDPVFCTENFRGLAKSLVDSLERVRYFRTTIGAITGLCCNKNNTITGLSSINCC</sequence>
<organism evidence="1">
    <name type="scientific">bioreactor metagenome</name>
    <dbReference type="NCBI Taxonomy" id="1076179"/>
    <lineage>
        <taxon>unclassified sequences</taxon>
        <taxon>metagenomes</taxon>
        <taxon>ecological metagenomes</taxon>
    </lineage>
</organism>